<gene>
    <name evidence="4" type="primary">mtfB</name>
    <name evidence="4" type="ORF">DSM106972_077000</name>
</gene>
<keyword evidence="4" id="KW-0328">Glycosyltransferase</keyword>
<dbReference type="EMBL" id="RSCL01000025">
    <property type="protein sequence ID" value="RUT00252.1"/>
    <property type="molecule type" value="Genomic_DNA"/>
</dbReference>
<dbReference type="Proteomes" id="UP000271624">
    <property type="component" value="Unassembled WGS sequence"/>
</dbReference>
<keyword evidence="5" id="KW-1185">Reference proteome</keyword>
<dbReference type="PANTHER" id="PTHR46401:SF2">
    <property type="entry name" value="GLYCOSYLTRANSFERASE WBBK-RELATED"/>
    <property type="match status" value="1"/>
</dbReference>
<dbReference type="SUPFAM" id="SSF53756">
    <property type="entry name" value="UDP-Glycosyltransferase/glycogen phosphorylase"/>
    <property type="match status" value="1"/>
</dbReference>
<dbReference type="GO" id="GO:0016757">
    <property type="term" value="F:glycosyltransferase activity"/>
    <property type="evidence" value="ECO:0007669"/>
    <property type="project" value="UniProtKB-KW"/>
</dbReference>
<accession>A0A3S1AGF7</accession>
<evidence type="ECO:0000313" key="4">
    <source>
        <dbReference type="EMBL" id="RUT00252.1"/>
    </source>
</evidence>
<reference evidence="4" key="2">
    <citation type="journal article" date="2019" name="Genome Biol. Evol.">
        <title>Day and night: Metabolic profiles and evolutionary relationships of six axenic non-marine cyanobacteria.</title>
        <authorList>
            <person name="Will S.E."/>
            <person name="Henke P."/>
            <person name="Boedeker C."/>
            <person name="Huang S."/>
            <person name="Brinkmann H."/>
            <person name="Rohde M."/>
            <person name="Jarek M."/>
            <person name="Friedl T."/>
            <person name="Seufert S."/>
            <person name="Schumacher M."/>
            <person name="Overmann J."/>
            <person name="Neumann-Schaal M."/>
            <person name="Petersen J."/>
        </authorList>
    </citation>
    <scope>NUCLEOTIDE SEQUENCE [LARGE SCALE GENOMIC DNA]</scope>
    <source>
        <strain evidence="4">PCC 7102</strain>
    </source>
</reference>
<name>A0A3S1AGF7_9CYAN</name>
<dbReference type="AlphaFoldDB" id="A0A3S1AGF7"/>
<evidence type="ECO:0000256" key="1">
    <source>
        <dbReference type="ARBA" id="ARBA00022679"/>
    </source>
</evidence>
<evidence type="ECO:0000259" key="2">
    <source>
        <dbReference type="Pfam" id="PF00534"/>
    </source>
</evidence>
<feature type="domain" description="Glycosyl transferase family 1" evidence="2">
    <location>
        <begin position="158"/>
        <end position="278"/>
    </location>
</feature>
<protein>
    <submittedName>
        <fullName evidence="4">Mannosyltransferase B</fullName>
    </submittedName>
</protein>
<dbReference type="InterPro" id="IPR028098">
    <property type="entry name" value="Glyco_trans_4-like_N"/>
</dbReference>
<evidence type="ECO:0000259" key="3">
    <source>
        <dbReference type="Pfam" id="PF13439"/>
    </source>
</evidence>
<sequence length="338" mass="38211">MIGAWQKSYFDQSFKLSSNKINLIIIDINNTSSSRNIWFLLRLPKLAKYLNTDIVHLSFPLPIIRQLFACPIVATIHDLYPYEFPENFGYPNVIFNQFFLKVCINNSNGLSCVSKTTYESLKQYFYKIDSKKNTTVIYNQADFSNITAQAPLNINPLNNSAFLLAVAQHRKNKNLDVIIKSYHSLKASNKIHKSTKLVLVGSPGPETENLKQLIQALSLEADVEMLASINDEELCWLYKNCQMLVIPSTTEGFCLPLAEALSVGAKIICSDIPIFREIGNLSCTYFTLAGDITQNLSQAIINSFEQPVQTVQADKRFSKVQLSQQYIDFYSQVKLSTS</sequence>
<keyword evidence="1 4" id="KW-0808">Transferase</keyword>
<proteinExistence type="predicted"/>
<dbReference type="Pfam" id="PF00534">
    <property type="entry name" value="Glycos_transf_1"/>
    <property type="match status" value="1"/>
</dbReference>
<organism evidence="4 5">
    <name type="scientific">Dulcicalothrix desertica PCC 7102</name>
    <dbReference type="NCBI Taxonomy" id="232991"/>
    <lineage>
        <taxon>Bacteria</taxon>
        <taxon>Bacillati</taxon>
        <taxon>Cyanobacteriota</taxon>
        <taxon>Cyanophyceae</taxon>
        <taxon>Nostocales</taxon>
        <taxon>Calotrichaceae</taxon>
        <taxon>Dulcicalothrix</taxon>
    </lineage>
</organism>
<dbReference type="Pfam" id="PF13439">
    <property type="entry name" value="Glyco_transf_4"/>
    <property type="match status" value="1"/>
</dbReference>
<reference evidence="4" key="1">
    <citation type="submission" date="2018-12" db="EMBL/GenBank/DDBJ databases">
        <authorList>
            <person name="Will S."/>
            <person name="Neumann-Schaal M."/>
            <person name="Henke P."/>
        </authorList>
    </citation>
    <scope>NUCLEOTIDE SEQUENCE</scope>
    <source>
        <strain evidence="4">PCC 7102</strain>
    </source>
</reference>
<feature type="domain" description="Glycosyltransferase subfamily 4-like N-terminal" evidence="3">
    <location>
        <begin position="31"/>
        <end position="139"/>
    </location>
</feature>
<dbReference type="Gene3D" id="3.40.50.2000">
    <property type="entry name" value="Glycogen Phosphorylase B"/>
    <property type="match status" value="2"/>
</dbReference>
<dbReference type="InterPro" id="IPR001296">
    <property type="entry name" value="Glyco_trans_1"/>
</dbReference>
<evidence type="ECO:0000313" key="5">
    <source>
        <dbReference type="Proteomes" id="UP000271624"/>
    </source>
</evidence>
<comment type="caution">
    <text evidence="4">The sequence shown here is derived from an EMBL/GenBank/DDBJ whole genome shotgun (WGS) entry which is preliminary data.</text>
</comment>
<dbReference type="PANTHER" id="PTHR46401">
    <property type="entry name" value="GLYCOSYLTRANSFERASE WBBK-RELATED"/>
    <property type="match status" value="1"/>
</dbReference>
<dbReference type="CDD" id="cd03809">
    <property type="entry name" value="GT4_MtfB-like"/>
    <property type="match status" value="1"/>
</dbReference>